<evidence type="ECO:0000256" key="4">
    <source>
        <dbReference type="ARBA" id="ARBA00011245"/>
    </source>
</evidence>
<organism evidence="11 12">
    <name type="scientific">Christiangramia fulva</name>
    <dbReference type="NCBI Taxonomy" id="2126553"/>
    <lineage>
        <taxon>Bacteria</taxon>
        <taxon>Pseudomonadati</taxon>
        <taxon>Bacteroidota</taxon>
        <taxon>Flavobacteriia</taxon>
        <taxon>Flavobacteriales</taxon>
        <taxon>Flavobacteriaceae</taxon>
        <taxon>Christiangramia</taxon>
    </lineage>
</organism>
<dbReference type="EMBL" id="CP028136">
    <property type="protein sequence ID" value="AVR47113.1"/>
    <property type="molecule type" value="Genomic_DNA"/>
</dbReference>
<dbReference type="Pfam" id="PF02929">
    <property type="entry name" value="Bgal_small_N"/>
    <property type="match status" value="1"/>
</dbReference>
<dbReference type="Pfam" id="PF02836">
    <property type="entry name" value="Glyco_hydro_2_C"/>
    <property type="match status" value="1"/>
</dbReference>
<dbReference type="InterPro" id="IPR032312">
    <property type="entry name" value="LacZ_4"/>
</dbReference>
<dbReference type="SUPFAM" id="SSF51445">
    <property type="entry name" value="(Trans)glycosidases"/>
    <property type="match status" value="1"/>
</dbReference>
<proteinExistence type="inferred from homology"/>
<comment type="similarity">
    <text evidence="3">Belongs to the glycosyl hydrolase 2 family.</text>
</comment>
<dbReference type="InterPro" id="IPR006103">
    <property type="entry name" value="Glyco_hydro_2_cat"/>
</dbReference>
<dbReference type="Proteomes" id="UP000241507">
    <property type="component" value="Chromosome"/>
</dbReference>
<dbReference type="InterPro" id="IPR006104">
    <property type="entry name" value="Glyco_hydro_2_N"/>
</dbReference>
<dbReference type="GO" id="GO:0004565">
    <property type="term" value="F:beta-galactosidase activity"/>
    <property type="evidence" value="ECO:0007669"/>
    <property type="project" value="UniProtKB-EC"/>
</dbReference>
<dbReference type="Gene3D" id="2.60.40.10">
    <property type="entry name" value="Immunoglobulins"/>
    <property type="match status" value="2"/>
</dbReference>
<dbReference type="GO" id="GO:0005990">
    <property type="term" value="P:lactose catabolic process"/>
    <property type="evidence" value="ECO:0007669"/>
    <property type="project" value="TreeGrafter"/>
</dbReference>
<dbReference type="GO" id="GO:0009341">
    <property type="term" value="C:beta-galactosidase complex"/>
    <property type="evidence" value="ECO:0007669"/>
    <property type="project" value="InterPro"/>
</dbReference>
<comment type="subunit">
    <text evidence="4">Monomer.</text>
</comment>
<dbReference type="InterPro" id="IPR006102">
    <property type="entry name" value="Ig-like_GH2"/>
</dbReference>
<dbReference type="GO" id="GO:0030246">
    <property type="term" value="F:carbohydrate binding"/>
    <property type="evidence" value="ECO:0007669"/>
    <property type="project" value="InterPro"/>
</dbReference>
<evidence type="ECO:0000256" key="6">
    <source>
        <dbReference type="ARBA" id="ARBA00022801"/>
    </source>
</evidence>
<comment type="catalytic activity">
    <reaction evidence="1">
        <text>Hydrolysis of terminal non-reducing beta-D-galactose residues in beta-D-galactosides.</text>
        <dbReference type="EC" id="3.2.1.23"/>
    </reaction>
</comment>
<evidence type="ECO:0000256" key="9">
    <source>
        <dbReference type="ARBA" id="ARBA00032230"/>
    </source>
</evidence>
<dbReference type="PANTHER" id="PTHR46323:SF2">
    <property type="entry name" value="BETA-GALACTOSIDASE"/>
    <property type="match status" value="1"/>
</dbReference>
<dbReference type="OrthoDB" id="9801077at2"/>
<dbReference type="InterPro" id="IPR036156">
    <property type="entry name" value="Beta-gal/glucu_dom_sf"/>
</dbReference>
<dbReference type="InterPro" id="IPR050347">
    <property type="entry name" value="Bact_Beta-galactosidase"/>
</dbReference>
<dbReference type="EC" id="3.2.1.23" evidence="5"/>
<evidence type="ECO:0000313" key="12">
    <source>
        <dbReference type="Proteomes" id="UP000241507"/>
    </source>
</evidence>
<dbReference type="PANTHER" id="PTHR46323">
    <property type="entry name" value="BETA-GALACTOSIDASE"/>
    <property type="match status" value="1"/>
</dbReference>
<dbReference type="Gene3D" id="3.20.20.80">
    <property type="entry name" value="Glycosidases"/>
    <property type="match status" value="1"/>
</dbReference>
<comment type="cofactor">
    <cofactor evidence="2">
        <name>Ca(2+)</name>
        <dbReference type="ChEBI" id="CHEBI:29108"/>
    </cofactor>
</comment>
<evidence type="ECO:0000256" key="1">
    <source>
        <dbReference type="ARBA" id="ARBA00001412"/>
    </source>
</evidence>
<dbReference type="Pfam" id="PF02837">
    <property type="entry name" value="Glyco_hydro_2_N"/>
    <property type="match status" value="1"/>
</dbReference>
<sequence>MNEVKVRSIFFNLLFLWTGLGMVGQNIPSTLKNYIENPQMIGENKMPPRSGFESYPSESAAFQAKNPNKLDLNGPWKFKWVQSPKDRPVDFINPSFNDRDWNEIQVPSNWEVEGYGVPIYVNHQYEFADYKAPISKEMKFVDKIYPANPGNVPDDYNPVGSYRKEITLEKNWMKDQTVFLHIGAMKSGGFVWVNGKYVGYSQGSKLPAEFDISKFLVSGKNIIALQIFRWTDGSYLECQDFWRISGIERDVYLYKQPIERIRDLQVTGTLDESFQDGELDVTSFFENAEDIILQYSLTDPNGEEVVKGEINGKKGDSIHFHREISNIKPWSAEHPNLYNLMVKTLNAKGETLEVIPLRIGFRTVEIKNGILRLNGQRITLKGVNTQETSPETGHVMSEHLMLKDIRMWKENNINAVRLSHYPRSDRFYELCDEYGIYVVDEANIESHGMYYGKYSLAKNQVWEKAHLARMINMVERHKNHPSVIIWSMGNEAGNGINFYKGYKEIKKHDPIKRPVQYERAYKEEDGNLLDMDWNTDIIVPQYPSPQTFEYIGNLLTNKPFIPSEYAHAMGNSTGNFQDYWDIIEHHDNLQGGFIWDWVDQSLWKTNDNGDRFYAYGGDYGKDMPSDNTFLNNGIVFPDRNPQPALHEVKKVYEYINFKEEGYTENDELRVFIENRYDFTNCDRFDFKGVVWSEGDTLKRLAPITIDIKPHTGELLRVDLGDIAMEPGREYFLNLSASLKSGWGLLPKGYLVAHEQFKLRNMGEGKGQRTLPKYAQLNDYPKYIKSEGNDFEIHFDKNSGRIIKYVFKGWDLIKDKKGPLPNFWRAPTDNDLGNRMHFKNIAWKIASMPLKADQVKIIKENNHQELKVVYDLKPVGTSVSVIYEVFENGAVKIQSTLLPAKDQNDIPRFGFRMQMPGEFDNLEYYGRGPWENYQDRNNSAFIGIYSSKVFDQYVPYIRPQENGNKTGARWISLSNNSGVGLIIVNDTNNKNYLGFSALPMKNEDFDVTATDDYKNAPDLNFSKHTSDIKKQDLIQLNIDMMQRGVGGDNSWGAKPQKQYQINPAIKHQYSFYLIPCLSQTQSLFDIYRNYQQ</sequence>
<evidence type="ECO:0000256" key="2">
    <source>
        <dbReference type="ARBA" id="ARBA00001913"/>
    </source>
</evidence>
<dbReference type="SMART" id="SM01038">
    <property type="entry name" value="Bgal_small_N"/>
    <property type="match status" value="1"/>
</dbReference>
<evidence type="ECO:0000256" key="7">
    <source>
        <dbReference type="ARBA" id="ARBA00022837"/>
    </source>
</evidence>
<keyword evidence="6" id="KW-0378">Hydrolase</keyword>
<dbReference type="Pfam" id="PF16353">
    <property type="entry name" value="LacZ_4"/>
    <property type="match status" value="1"/>
</dbReference>
<evidence type="ECO:0000313" key="11">
    <source>
        <dbReference type="EMBL" id="AVR47113.1"/>
    </source>
</evidence>
<gene>
    <name evidence="11" type="ORF">C7S20_18685</name>
</gene>
<dbReference type="InterPro" id="IPR013783">
    <property type="entry name" value="Ig-like_fold"/>
</dbReference>
<dbReference type="InterPro" id="IPR011013">
    <property type="entry name" value="Gal_mutarotase_sf_dom"/>
</dbReference>
<dbReference type="InterPro" id="IPR006101">
    <property type="entry name" value="Glyco_hydro_2"/>
</dbReference>
<dbReference type="SUPFAM" id="SSF74650">
    <property type="entry name" value="Galactose mutarotase-like"/>
    <property type="match status" value="1"/>
</dbReference>
<evidence type="ECO:0000256" key="3">
    <source>
        <dbReference type="ARBA" id="ARBA00007401"/>
    </source>
</evidence>
<dbReference type="SUPFAM" id="SSF49785">
    <property type="entry name" value="Galactose-binding domain-like"/>
    <property type="match status" value="1"/>
</dbReference>
<dbReference type="Gene3D" id="2.70.98.10">
    <property type="match status" value="1"/>
</dbReference>
<dbReference type="InterPro" id="IPR008979">
    <property type="entry name" value="Galactose-bd-like_sf"/>
</dbReference>
<protein>
    <recommendedName>
        <fullName evidence="5">beta-galactosidase</fullName>
        <ecNumber evidence="5">3.2.1.23</ecNumber>
    </recommendedName>
    <alternativeName>
        <fullName evidence="9">Lactase</fullName>
    </alternativeName>
</protein>
<keyword evidence="8" id="KW-0326">Glycosidase</keyword>
<dbReference type="Gene3D" id="2.60.120.260">
    <property type="entry name" value="Galactose-binding domain-like"/>
    <property type="match status" value="1"/>
</dbReference>
<feature type="domain" description="Beta galactosidase small chain/" evidence="10">
    <location>
        <begin position="784"/>
        <end position="1073"/>
    </location>
</feature>
<dbReference type="InterPro" id="IPR014718">
    <property type="entry name" value="GH-type_carb-bd"/>
</dbReference>
<keyword evidence="12" id="KW-1185">Reference proteome</keyword>
<dbReference type="InterPro" id="IPR004199">
    <property type="entry name" value="B-gal_small/dom_5"/>
</dbReference>
<dbReference type="InterPro" id="IPR017853">
    <property type="entry name" value="GH"/>
</dbReference>
<dbReference type="Pfam" id="PF00703">
    <property type="entry name" value="Glyco_hydro_2"/>
    <property type="match status" value="1"/>
</dbReference>
<dbReference type="KEGG" id="grs:C7S20_18685"/>
<name>A0A2R3Z9Y7_9FLAO</name>
<dbReference type="SUPFAM" id="SSF49303">
    <property type="entry name" value="beta-Galactosidase/glucuronidase domain"/>
    <property type="match status" value="2"/>
</dbReference>
<evidence type="ECO:0000259" key="10">
    <source>
        <dbReference type="SMART" id="SM01038"/>
    </source>
</evidence>
<keyword evidence="7" id="KW-0106">Calcium</keyword>
<evidence type="ECO:0000256" key="5">
    <source>
        <dbReference type="ARBA" id="ARBA00012756"/>
    </source>
</evidence>
<evidence type="ECO:0000256" key="8">
    <source>
        <dbReference type="ARBA" id="ARBA00023295"/>
    </source>
</evidence>
<dbReference type="PRINTS" id="PR00132">
    <property type="entry name" value="GLHYDRLASE2"/>
</dbReference>
<dbReference type="AlphaFoldDB" id="A0A2R3Z9Y7"/>
<reference evidence="12" key="1">
    <citation type="submission" date="2018-03" db="EMBL/GenBank/DDBJ databases">
        <title>Gramella fulva sp. nov., isolated from a dry surface of tidal flat.</title>
        <authorList>
            <person name="Hwang S.H."/>
            <person name="Hwang W.M."/>
            <person name="Kang K."/>
            <person name="Ahn T.-Y."/>
        </authorList>
    </citation>
    <scope>NUCLEOTIDE SEQUENCE [LARGE SCALE GENOMIC DNA]</scope>
    <source>
        <strain evidence="12">SH35</strain>
    </source>
</reference>
<accession>A0A2R3Z9Y7</accession>
<dbReference type="RefSeq" id="WP_107013882.1">
    <property type="nucleotide sequence ID" value="NZ_CP028136.1"/>
</dbReference>